<dbReference type="SUPFAM" id="SSF52317">
    <property type="entry name" value="Class I glutamine amidotransferase-like"/>
    <property type="match status" value="1"/>
</dbReference>
<dbReference type="Pfam" id="PF01656">
    <property type="entry name" value="CbiA"/>
    <property type="match status" value="1"/>
</dbReference>
<dbReference type="PANTHER" id="PTHR43873:SF1">
    <property type="entry name" value="COBYRINATE A,C-DIAMIDE SYNTHASE"/>
    <property type="match status" value="1"/>
</dbReference>
<evidence type="ECO:0000259" key="9">
    <source>
        <dbReference type="Pfam" id="PF07685"/>
    </source>
</evidence>
<evidence type="ECO:0000256" key="7">
    <source>
        <dbReference type="HAMAP-Rule" id="MF_00027"/>
    </source>
</evidence>
<comment type="cofactor">
    <cofactor evidence="1 7">
        <name>Mg(2+)</name>
        <dbReference type="ChEBI" id="CHEBI:18420"/>
    </cofactor>
</comment>
<dbReference type="STRING" id="1529.SAMN04487885_10632"/>
<dbReference type="GO" id="GO:0042242">
    <property type="term" value="F:cobyrinic acid a,c-diamide synthase activity"/>
    <property type="evidence" value="ECO:0007669"/>
    <property type="project" value="UniProtKB-UniRule"/>
</dbReference>
<dbReference type="InterPro" id="IPR027417">
    <property type="entry name" value="P-loop_NTPase"/>
</dbReference>
<evidence type="ECO:0000256" key="4">
    <source>
        <dbReference type="ARBA" id="ARBA00022840"/>
    </source>
</evidence>
<organism evidence="11 12">
    <name type="scientific">Clostridium cadaveris</name>
    <dbReference type="NCBI Taxonomy" id="1529"/>
    <lineage>
        <taxon>Bacteria</taxon>
        <taxon>Bacillati</taxon>
        <taxon>Bacillota</taxon>
        <taxon>Clostridia</taxon>
        <taxon>Eubacteriales</taxon>
        <taxon>Clostridiaceae</taxon>
        <taxon>Clostridium</taxon>
    </lineage>
</organism>
<reference evidence="11 12" key="1">
    <citation type="submission" date="2016-10" db="EMBL/GenBank/DDBJ databases">
        <authorList>
            <person name="de Groot N.N."/>
        </authorList>
    </citation>
    <scope>NUCLEOTIDE SEQUENCE [LARGE SCALE GENOMIC DNA]</scope>
    <source>
        <strain evidence="11 12">NLAE-zl-G419</strain>
    </source>
</reference>
<dbReference type="Proteomes" id="UP000182135">
    <property type="component" value="Unassembled WGS sequence"/>
</dbReference>
<name>A0A1I2KJX7_9CLOT</name>
<dbReference type="InterPro" id="IPR029062">
    <property type="entry name" value="Class_I_gatase-like"/>
</dbReference>
<evidence type="ECO:0000313" key="10">
    <source>
        <dbReference type="EMBL" id="PWL54406.1"/>
    </source>
</evidence>
<comment type="miscellaneous">
    <text evidence="7">The a and c carboxylates of cobyrinate are activated for nucleophilic attack via formation of a phosphorylated intermediate by ATP. CbiA catalyzes first the amidation of the c-carboxylate, and then that of the a-carboxylate.</text>
</comment>
<gene>
    <name evidence="7" type="primary">cbiA</name>
    <name evidence="10" type="ORF">DBY38_04570</name>
    <name evidence="11" type="ORF">SAMN04487885_10632</name>
</gene>
<evidence type="ECO:0000256" key="1">
    <source>
        <dbReference type="ARBA" id="ARBA00001946"/>
    </source>
</evidence>
<feature type="site" description="Increases nucleophilicity of active site Cys" evidence="7">
    <location>
        <position position="430"/>
    </location>
</feature>
<keyword evidence="5 7" id="KW-0460">Magnesium</keyword>
<reference evidence="10 13" key="2">
    <citation type="submission" date="2018-03" db="EMBL/GenBank/DDBJ databases">
        <title>The uncultured portion of the human microbiome is neutrally assembled.</title>
        <authorList>
            <person name="Jeraldo P."/>
            <person name="Boardman L."/>
            <person name="White B.A."/>
            <person name="Nelson H."/>
            <person name="Goldenfeld N."/>
            <person name="Chia N."/>
        </authorList>
    </citation>
    <scope>NUCLEOTIDE SEQUENCE [LARGE SCALE GENOMIC DNA]</scope>
    <source>
        <strain evidence="10">CIM:MAG 903</strain>
    </source>
</reference>
<dbReference type="Gene3D" id="3.40.50.880">
    <property type="match status" value="1"/>
</dbReference>
<keyword evidence="7" id="KW-0169">Cobalamin biosynthesis</keyword>
<evidence type="ECO:0000256" key="6">
    <source>
        <dbReference type="ARBA" id="ARBA00022962"/>
    </source>
</evidence>
<comment type="similarity">
    <text evidence="7">Belongs to the CobB/CbiA family.</text>
</comment>
<dbReference type="Pfam" id="PF07685">
    <property type="entry name" value="GATase_3"/>
    <property type="match status" value="1"/>
</dbReference>
<evidence type="ECO:0000313" key="12">
    <source>
        <dbReference type="Proteomes" id="UP000182135"/>
    </source>
</evidence>
<comment type="domain">
    <text evidence="7">Comprises of two domains. The C-terminal domain contains the binding site for glutamine and catalyzes the hydrolysis of this substrate to glutamate and ammonia. The N-terminal domain is anticipated to bind ATP and cobyrinate and catalyzes the ultimate synthesis of the diamide product. The ammonia produced via the glutaminase domain is probably translocated to the adjacent domain via a molecular tunnel, where it reacts with an activated intermediate.</text>
</comment>
<dbReference type="UniPathway" id="UPA00148">
    <property type="reaction ID" value="UER00231"/>
</dbReference>
<dbReference type="NCBIfam" id="TIGR00379">
    <property type="entry name" value="cobB"/>
    <property type="match status" value="1"/>
</dbReference>
<keyword evidence="6 7" id="KW-0315">Glutamine amidotransferase</keyword>
<dbReference type="EMBL" id="QAMZ01000023">
    <property type="protein sequence ID" value="PWL54406.1"/>
    <property type="molecule type" value="Genomic_DNA"/>
</dbReference>
<comment type="catalytic activity">
    <reaction evidence="7">
        <text>cob(II)yrinate + 2 L-glutamine + 2 ATP + 2 H2O = cob(II)yrinate a,c diamide + 2 L-glutamate + 2 ADP + 2 phosphate + 2 H(+)</text>
        <dbReference type="Rhea" id="RHEA:26289"/>
        <dbReference type="ChEBI" id="CHEBI:15377"/>
        <dbReference type="ChEBI" id="CHEBI:15378"/>
        <dbReference type="ChEBI" id="CHEBI:29985"/>
        <dbReference type="ChEBI" id="CHEBI:30616"/>
        <dbReference type="ChEBI" id="CHEBI:43474"/>
        <dbReference type="ChEBI" id="CHEBI:58359"/>
        <dbReference type="ChEBI" id="CHEBI:58537"/>
        <dbReference type="ChEBI" id="CHEBI:58894"/>
        <dbReference type="ChEBI" id="CHEBI:456216"/>
        <dbReference type="EC" id="6.3.5.11"/>
    </reaction>
</comment>
<keyword evidence="12" id="KW-1185">Reference proteome</keyword>
<dbReference type="RefSeq" id="WP_027638954.1">
    <property type="nucleotide sequence ID" value="NZ_BAAACD010000027.1"/>
</dbReference>
<feature type="domain" description="CobB/CobQ-like glutamine amidotransferase" evidence="9">
    <location>
        <begin position="247"/>
        <end position="435"/>
    </location>
</feature>
<dbReference type="GO" id="GO:0005524">
    <property type="term" value="F:ATP binding"/>
    <property type="evidence" value="ECO:0007669"/>
    <property type="project" value="UniProtKB-UniRule"/>
</dbReference>
<comment type="function">
    <text evidence="7">Catalyzes the ATP-dependent amidation of the two carboxylate groups at positions a and c of cobyrinate, using either L-glutamine or ammonia as the nitrogen source.</text>
</comment>
<evidence type="ECO:0000313" key="11">
    <source>
        <dbReference type="EMBL" id="SFF66833.1"/>
    </source>
</evidence>
<keyword evidence="2 7" id="KW-0436">Ligase</keyword>
<dbReference type="InterPro" id="IPR002586">
    <property type="entry name" value="CobQ/CobB/MinD/ParA_Nub-bd_dom"/>
</dbReference>
<dbReference type="GeneID" id="90543234"/>
<dbReference type="PROSITE" id="PS51274">
    <property type="entry name" value="GATASE_COBBQ"/>
    <property type="match status" value="1"/>
</dbReference>
<evidence type="ECO:0000313" key="13">
    <source>
        <dbReference type="Proteomes" id="UP000246114"/>
    </source>
</evidence>
<keyword evidence="3 7" id="KW-0547">Nucleotide-binding</keyword>
<sequence>MKTNFNRVMIAGTGSGCGKTTVTCAILKALKNRGLNVTSFKCGPDYIDPMFHSEIIGTKSRNLDMFLCGEEITKYLFAENSRESDISIIEGVMGFYDGLGIRNSKYSSNYISNETDTPVVLVVGCAGMALSIAAMVKGYTDFYKNNIKGVIINGASEKMYPIYKEIIESNTGVKTLGFLPKIKEASIESRHLGLVTASEIDSLNHKIDLLGENGEKYIDIDGLLEIAKEAPAMECDNIEIEKGEPVTIGVAKDKAFCFYYEDSLQLLKKMGAKIVTFSPLNDEKIPEGINGIILGGGYPEVFAEKLSKNKSMLNSIKTAITEGMPVYAECGGFMYLGNTIKDESELEYEMVGAIDMKSELTKRLQNFGYTTLKAKGDNLLAKEGWGINAHEFHYSKSNDDGDDFKAVKPSTGVERNCIHGSETLFAGYPHLHLWANIDFAKRYIEKCREYELKK</sequence>
<dbReference type="Gene3D" id="3.40.50.300">
    <property type="entry name" value="P-loop containing nucleotide triphosphate hydrolases"/>
    <property type="match status" value="2"/>
</dbReference>
<comment type="pathway">
    <text evidence="7">Cofactor biosynthesis; adenosylcobalamin biosynthesis; cob(II)yrinate a,c-diamide from sirohydrochlorin (anaerobic route): step 10/10.</text>
</comment>
<accession>A0A1I2KJX7</accession>
<evidence type="ECO:0000256" key="2">
    <source>
        <dbReference type="ARBA" id="ARBA00022598"/>
    </source>
</evidence>
<dbReference type="PANTHER" id="PTHR43873">
    <property type="entry name" value="COBYRINATE A,C-DIAMIDE SYNTHASE"/>
    <property type="match status" value="1"/>
</dbReference>
<dbReference type="HAMAP" id="MF_00027">
    <property type="entry name" value="CobB_CbiA"/>
    <property type="match status" value="1"/>
</dbReference>
<evidence type="ECO:0000256" key="3">
    <source>
        <dbReference type="ARBA" id="ARBA00022741"/>
    </source>
</evidence>
<dbReference type="CDD" id="cd05388">
    <property type="entry name" value="CobB_N"/>
    <property type="match status" value="1"/>
</dbReference>
<protein>
    <recommendedName>
        <fullName evidence="7">Cobyrinate a,c-diamide synthase</fullName>
        <ecNumber evidence="7">6.3.5.11</ecNumber>
    </recommendedName>
    <alternativeName>
        <fullName evidence="7">Cobyrinic acid a,c-diamide synthetase</fullName>
    </alternativeName>
</protein>
<dbReference type="GO" id="GO:0009236">
    <property type="term" value="P:cobalamin biosynthetic process"/>
    <property type="evidence" value="ECO:0007669"/>
    <property type="project" value="UniProtKB-UniRule"/>
</dbReference>
<dbReference type="EMBL" id="FOOE01000006">
    <property type="protein sequence ID" value="SFF66833.1"/>
    <property type="molecule type" value="Genomic_DNA"/>
</dbReference>
<keyword evidence="4 7" id="KW-0067">ATP-binding</keyword>
<evidence type="ECO:0000259" key="8">
    <source>
        <dbReference type="Pfam" id="PF01656"/>
    </source>
</evidence>
<dbReference type="CDD" id="cd03130">
    <property type="entry name" value="GATase1_CobB"/>
    <property type="match status" value="1"/>
</dbReference>
<feature type="domain" description="CobQ/CobB/MinD/ParA nucleotide binding" evidence="8">
    <location>
        <begin position="8"/>
        <end position="188"/>
    </location>
</feature>
<dbReference type="Proteomes" id="UP000246114">
    <property type="component" value="Unassembled WGS sequence"/>
</dbReference>
<proteinExistence type="inferred from homology"/>
<dbReference type="AlphaFoldDB" id="A0A1I2KJX7"/>
<evidence type="ECO:0000256" key="5">
    <source>
        <dbReference type="ARBA" id="ARBA00022842"/>
    </source>
</evidence>
<dbReference type="EC" id="6.3.5.11" evidence="7"/>
<dbReference type="OrthoDB" id="9764035at2"/>
<dbReference type="NCBIfam" id="NF002204">
    <property type="entry name" value="PRK01077.1"/>
    <property type="match status" value="1"/>
</dbReference>
<dbReference type="eggNOG" id="COG1797">
    <property type="taxonomic scope" value="Bacteria"/>
</dbReference>
<dbReference type="InterPro" id="IPR011698">
    <property type="entry name" value="GATase_3"/>
</dbReference>
<dbReference type="SUPFAM" id="SSF52540">
    <property type="entry name" value="P-loop containing nucleoside triphosphate hydrolases"/>
    <property type="match status" value="1"/>
</dbReference>
<feature type="active site" description="Nucleophile" evidence="7">
    <location>
        <position position="330"/>
    </location>
</feature>
<dbReference type="InterPro" id="IPR004484">
    <property type="entry name" value="CbiA/CobB_synth"/>
</dbReference>